<dbReference type="AlphaFoldDB" id="A0A3E2HKP8"/>
<feature type="non-terminal residue" evidence="1">
    <location>
        <position position="1"/>
    </location>
</feature>
<dbReference type="EMBL" id="NCSJ02000032">
    <property type="protein sequence ID" value="RFU33641.1"/>
    <property type="molecule type" value="Genomic_DNA"/>
</dbReference>
<accession>A0A3E2HKP8</accession>
<proteinExistence type="predicted"/>
<sequence>MDIPQTPQPVTPTLNVPQVITLSTVGSIGKKERTLEIENIIEKIIHGPDPEDARQAYQTIKEELIQITTSMPPTLSPNSLNSPKEAMELFGFTIDNTSLFENISNDQPVPTYLLENLARIKTLTSVDYY</sequence>
<dbReference type="Proteomes" id="UP000258309">
    <property type="component" value="Unassembled WGS sequence"/>
</dbReference>
<dbReference type="OrthoDB" id="2103397at2759"/>
<protein>
    <submittedName>
        <fullName evidence="1">Uncharacterized protein</fullName>
    </submittedName>
</protein>
<evidence type="ECO:0000313" key="2">
    <source>
        <dbReference type="Proteomes" id="UP000258309"/>
    </source>
</evidence>
<name>A0A3E2HKP8_SCYLI</name>
<reference evidence="1 2" key="1">
    <citation type="submission" date="2018-05" db="EMBL/GenBank/DDBJ databases">
        <title>Draft genome sequence of Scytalidium lignicola DSM 105466, a ubiquitous saprotrophic fungus.</title>
        <authorList>
            <person name="Buettner E."/>
            <person name="Gebauer A.M."/>
            <person name="Hofrichter M."/>
            <person name="Liers C."/>
            <person name="Kellner H."/>
        </authorList>
    </citation>
    <scope>NUCLEOTIDE SEQUENCE [LARGE SCALE GENOMIC DNA]</scope>
    <source>
        <strain evidence="1 2">DSM 105466</strain>
    </source>
</reference>
<gene>
    <name evidence="1" type="ORF">B7463_g2652</name>
</gene>
<keyword evidence="2" id="KW-1185">Reference proteome</keyword>
<feature type="non-terminal residue" evidence="1">
    <location>
        <position position="129"/>
    </location>
</feature>
<organism evidence="1 2">
    <name type="scientific">Scytalidium lignicola</name>
    <name type="common">Hyphomycete</name>
    <dbReference type="NCBI Taxonomy" id="5539"/>
    <lineage>
        <taxon>Eukaryota</taxon>
        <taxon>Fungi</taxon>
        <taxon>Dikarya</taxon>
        <taxon>Ascomycota</taxon>
        <taxon>Pezizomycotina</taxon>
        <taxon>Leotiomycetes</taxon>
        <taxon>Leotiomycetes incertae sedis</taxon>
        <taxon>Scytalidium</taxon>
    </lineage>
</organism>
<comment type="caution">
    <text evidence="1">The sequence shown here is derived from an EMBL/GenBank/DDBJ whole genome shotgun (WGS) entry which is preliminary data.</text>
</comment>
<evidence type="ECO:0000313" key="1">
    <source>
        <dbReference type="EMBL" id="RFU33641.1"/>
    </source>
</evidence>